<dbReference type="Proteomes" id="UP001174909">
    <property type="component" value="Unassembled WGS sequence"/>
</dbReference>
<dbReference type="AlphaFoldDB" id="A0AA35R5P5"/>
<dbReference type="InterPro" id="IPR008092">
    <property type="entry name" value="Ribosomal_mS29_met"/>
</dbReference>
<evidence type="ECO:0000256" key="8">
    <source>
        <dbReference type="SAM" id="Phobius"/>
    </source>
</evidence>
<comment type="similarity">
    <text evidence="2">Belongs to the mitochondrion-specific ribosomal protein mS29 family.</text>
</comment>
<keyword evidence="8" id="KW-0472">Membrane</keyword>
<dbReference type="GO" id="GO:0006915">
    <property type="term" value="P:apoptotic process"/>
    <property type="evidence" value="ECO:0007669"/>
    <property type="project" value="InterPro"/>
</dbReference>
<keyword evidence="10" id="KW-1185">Reference proteome</keyword>
<name>A0AA35R5P5_GEOBA</name>
<proteinExistence type="inferred from homology"/>
<keyword evidence="8" id="KW-0812">Transmembrane</keyword>
<dbReference type="InterPro" id="IPR019368">
    <property type="entry name" value="Ribosomal_mS29"/>
</dbReference>
<dbReference type="GO" id="GO:0005763">
    <property type="term" value="C:mitochondrial small ribosomal subunit"/>
    <property type="evidence" value="ECO:0007669"/>
    <property type="project" value="TreeGrafter"/>
</dbReference>
<evidence type="ECO:0000256" key="1">
    <source>
        <dbReference type="ARBA" id="ARBA00004173"/>
    </source>
</evidence>
<dbReference type="PRINTS" id="PR01716">
    <property type="entry name" value="DEATHASSOCP3"/>
</dbReference>
<dbReference type="EMBL" id="CASHTH010000550">
    <property type="protein sequence ID" value="CAI8004104.1"/>
    <property type="molecule type" value="Genomic_DNA"/>
</dbReference>
<protein>
    <recommendedName>
        <fullName evidence="7">Small ribosomal subunit protein mS29</fullName>
    </recommendedName>
</protein>
<comment type="subcellular location">
    <subcellularLocation>
        <location evidence="1">Mitochondrion</location>
    </subcellularLocation>
</comment>
<evidence type="ECO:0000313" key="9">
    <source>
        <dbReference type="EMBL" id="CAI8004104.1"/>
    </source>
</evidence>
<keyword evidence="5" id="KW-0496">Mitochondrion</keyword>
<dbReference type="Pfam" id="PF10236">
    <property type="entry name" value="DAP3"/>
    <property type="match status" value="2"/>
</dbReference>
<organism evidence="9 10">
    <name type="scientific">Geodia barretti</name>
    <name type="common">Barrett's horny sponge</name>
    <dbReference type="NCBI Taxonomy" id="519541"/>
    <lineage>
        <taxon>Eukaryota</taxon>
        <taxon>Metazoa</taxon>
        <taxon>Porifera</taxon>
        <taxon>Demospongiae</taxon>
        <taxon>Heteroscleromorpha</taxon>
        <taxon>Tetractinellida</taxon>
        <taxon>Astrophorina</taxon>
        <taxon>Geodiidae</taxon>
        <taxon>Geodia</taxon>
    </lineage>
</organism>
<keyword evidence="6" id="KW-0687">Ribonucleoprotein</keyword>
<reference evidence="9" key="1">
    <citation type="submission" date="2023-03" db="EMBL/GenBank/DDBJ databases">
        <authorList>
            <person name="Steffen K."/>
            <person name="Cardenas P."/>
        </authorList>
    </citation>
    <scope>NUCLEOTIDE SEQUENCE</scope>
</reference>
<evidence type="ECO:0000256" key="5">
    <source>
        <dbReference type="ARBA" id="ARBA00023128"/>
    </source>
</evidence>
<evidence type="ECO:0000256" key="4">
    <source>
        <dbReference type="ARBA" id="ARBA00022980"/>
    </source>
</evidence>
<sequence>MLRVSSRSAVVRSLLSGIRRQSTKDATVEDWTINPLELGEENVSHMYCVPSGDVKTVFPTSLPSQFSTQTTSIGEMCWILRRQSYQMMQELKSFDATQPHNFRYLLYGADGSGKTICLHQVLHYCVKAGWLVVFVPGGLYYIYILCGPLISSHSLIPLVFSWTHSDRELRPSTRVPGTFDQPDTATAWLKAFRTLNSHFTSQVQLSRDWQWGKKDHSLAGEEMNKVIDMGLLKPALATDVVVALLEELVLSSGRFNIMLAVDEFNGSFSPTTLRNQQKEWVGPEQLNLIRCLLQHIPQFPGAVLLSLSRSRMLRCSAPGWTPDHLLNGGTVPNERKLESRAILDSCRAVEIPPYTRQEMERCLDYYSQRRWITTDVSQAVLNELWHLTSGCPKTLQRMCASL</sequence>
<keyword evidence="4 9" id="KW-0689">Ribosomal protein</keyword>
<dbReference type="SUPFAM" id="SSF52540">
    <property type="entry name" value="P-loop containing nucleoside triphosphate hydrolases"/>
    <property type="match status" value="1"/>
</dbReference>
<dbReference type="GO" id="GO:0003735">
    <property type="term" value="F:structural constituent of ribosome"/>
    <property type="evidence" value="ECO:0007669"/>
    <property type="project" value="TreeGrafter"/>
</dbReference>
<keyword evidence="3" id="KW-0809">Transit peptide</keyword>
<dbReference type="PANTHER" id="PTHR12810:SF0">
    <property type="entry name" value="SMALL RIBOSOMAL SUBUNIT PROTEIN MS29"/>
    <property type="match status" value="1"/>
</dbReference>
<gene>
    <name evidence="9" type="ORF">GBAR_LOCUS3834</name>
</gene>
<evidence type="ECO:0000256" key="7">
    <source>
        <dbReference type="ARBA" id="ARBA00035140"/>
    </source>
</evidence>
<comment type="caution">
    <text evidence="9">The sequence shown here is derived from an EMBL/GenBank/DDBJ whole genome shotgun (WGS) entry which is preliminary data.</text>
</comment>
<evidence type="ECO:0000256" key="6">
    <source>
        <dbReference type="ARBA" id="ARBA00023274"/>
    </source>
</evidence>
<accession>A0AA35R5P5</accession>
<feature type="transmembrane region" description="Helical" evidence="8">
    <location>
        <begin position="140"/>
        <end position="160"/>
    </location>
</feature>
<evidence type="ECO:0000256" key="3">
    <source>
        <dbReference type="ARBA" id="ARBA00022946"/>
    </source>
</evidence>
<evidence type="ECO:0000313" key="10">
    <source>
        <dbReference type="Proteomes" id="UP001174909"/>
    </source>
</evidence>
<keyword evidence="8" id="KW-1133">Transmembrane helix</keyword>
<dbReference type="PANTHER" id="PTHR12810">
    <property type="entry name" value="MITOCHONDRIAL 28S RIBOSOMAL PROTEIN S29"/>
    <property type="match status" value="1"/>
</dbReference>
<evidence type="ECO:0000256" key="2">
    <source>
        <dbReference type="ARBA" id="ARBA00009863"/>
    </source>
</evidence>
<dbReference type="InterPro" id="IPR027417">
    <property type="entry name" value="P-loop_NTPase"/>
</dbReference>